<reference evidence="1" key="1">
    <citation type="submission" date="2020-08" db="EMBL/GenBank/DDBJ databases">
        <title>Multicomponent nature underlies the extraordinary mechanical properties of spider dragline silk.</title>
        <authorList>
            <person name="Kono N."/>
            <person name="Nakamura H."/>
            <person name="Mori M."/>
            <person name="Yoshida Y."/>
            <person name="Ohtoshi R."/>
            <person name="Malay A.D."/>
            <person name="Moran D.A.P."/>
            <person name="Tomita M."/>
            <person name="Numata K."/>
            <person name="Arakawa K."/>
        </authorList>
    </citation>
    <scope>NUCLEOTIDE SEQUENCE</scope>
</reference>
<dbReference type="EMBL" id="BMAW01102429">
    <property type="protein sequence ID" value="GFT04241.1"/>
    <property type="molecule type" value="Genomic_DNA"/>
</dbReference>
<proteinExistence type="predicted"/>
<sequence>MLNNSIDFITVMHFCVSDQGGLEVRSDGHRSTISLHLHIRLYRRHLRYLPASSIPLRPRKTHRCDSVQGGPRTRHARHSLRIKKLSFSISTLSDPYTLLQNFFKS</sequence>
<accession>A0A8X6TG11</accession>
<keyword evidence="2" id="KW-1185">Reference proteome</keyword>
<evidence type="ECO:0000313" key="2">
    <source>
        <dbReference type="Proteomes" id="UP000887013"/>
    </source>
</evidence>
<evidence type="ECO:0000313" key="1">
    <source>
        <dbReference type="EMBL" id="GFT04241.1"/>
    </source>
</evidence>
<comment type="caution">
    <text evidence="1">The sequence shown here is derived from an EMBL/GenBank/DDBJ whole genome shotgun (WGS) entry which is preliminary data.</text>
</comment>
<name>A0A8X6TG11_NEPPI</name>
<dbReference type="OrthoDB" id="6432633at2759"/>
<organism evidence="1 2">
    <name type="scientific">Nephila pilipes</name>
    <name type="common">Giant wood spider</name>
    <name type="synonym">Nephila maculata</name>
    <dbReference type="NCBI Taxonomy" id="299642"/>
    <lineage>
        <taxon>Eukaryota</taxon>
        <taxon>Metazoa</taxon>
        <taxon>Ecdysozoa</taxon>
        <taxon>Arthropoda</taxon>
        <taxon>Chelicerata</taxon>
        <taxon>Arachnida</taxon>
        <taxon>Araneae</taxon>
        <taxon>Araneomorphae</taxon>
        <taxon>Entelegynae</taxon>
        <taxon>Araneoidea</taxon>
        <taxon>Nephilidae</taxon>
        <taxon>Nephila</taxon>
    </lineage>
</organism>
<gene>
    <name evidence="1" type="ORF">NPIL_64541</name>
</gene>
<dbReference type="Proteomes" id="UP000887013">
    <property type="component" value="Unassembled WGS sequence"/>
</dbReference>
<dbReference type="AlphaFoldDB" id="A0A8X6TG11"/>
<protein>
    <submittedName>
        <fullName evidence="1">Uncharacterized protein</fullName>
    </submittedName>
</protein>